<sequence length="434" mass="51642">LCLNVRNAASFQCPFIFVIVPSLIVTMLQIGVVFVTLFGWSIATTPYVRFKPEVEDRLIRSQIENSTRNMQKQVAIRNFIGSHRLDGETVYKMTLKAITTYERDTLEGFVRLMEYYPHYKKYYVYWRTKKIIDYIDVQKYYYIQPLPERYDRLRHLIIRITLLKNDMNKSNILWKYYYTINPREMVTQSPRSLKARYDYYASSQSNYEKLEEISPLSGDNDSFSSLSRPDLRLEHFQDERLYTGPGPITSHEDIPFNGSYENPQWGMTTIYPRPRRPTYSLNQIFQRELMFNMFPARLYRRYGGHRFLEKQIKRNMTSLMDVDIALKFDHILGRRRMRYRTTLRPGWRKLRPGWEQRYIKILSEGGRFSKAQYQHLQRVLPGFTMMIPNEFNDTGEPDEGYLDSVDYDVGPTDPANFSHDFDQWTGGASADDFD</sequence>
<evidence type="ECO:0000313" key="2">
    <source>
        <dbReference type="EMBL" id="JAS11535.1"/>
    </source>
</evidence>
<feature type="transmembrane region" description="Helical" evidence="1">
    <location>
        <begin position="15"/>
        <end position="40"/>
    </location>
</feature>
<protein>
    <submittedName>
        <fullName evidence="2">Uncharacterized protein</fullName>
    </submittedName>
</protein>
<evidence type="ECO:0000256" key="1">
    <source>
        <dbReference type="SAM" id="Phobius"/>
    </source>
</evidence>
<feature type="non-terminal residue" evidence="2">
    <location>
        <position position="1"/>
    </location>
</feature>
<reference evidence="2" key="1">
    <citation type="submission" date="2015-12" db="EMBL/GenBank/DDBJ databases">
        <title>De novo transcriptome assembly of four potential Pierce s Disease insect vectors from Arizona vineyards.</title>
        <authorList>
            <person name="Tassone E.E."/>
        </authorList>
    </citation>
    <scope>NUCLEOTIDE SEQUENCE</scope>
</reference>
<organism evidence="2">
    <name type="scientific">Clastoptera arizonana</name>
    <name type="common">Arizona spittle bug</name>
    <dbReference type="NCBI Taxonomy" id="38151"/>
    <lineage>
        <taxon>Eukaryota</taxon>
        <taxon>Metazoa</taxon>
        <taxon>Ecdysozoa</taxon>
        <taxon>Arthropoda</taxon>
        <taxon>Hexapoda</taxon>
        <taxon>Insecta</taxon>
        <taxon>Pterygota</taxon>
        <taxon>Neoptera</taxon>
        <taxon>Paraneoptera</taxon>
        <taxon>Hemiptera</taxon>
        <taxon>Auchenorrhyncha</taxon>
        <taxon>Cercopoidea</taxon>
        <taxon>Clastopteridae</taxon>
        <taxon>Clastoptera</taxon>
    </lineage>
</organism>
<name>A0A1B6CDU0_9HEMI</name>
<gene>
    <name evidence="2" type="ORF">g.2081</name>
</gene>
<keyword evidence="1" id="KW-0472">Membrane</keyword>
<dbReference type="AlphaFoldDB" id="A0A1B6CDU0"/>
<accession>A0A1B6CDU0</accession>
<proteinExistence type="predicted"/>
<keyword evidence="1" id="KW-0812">Transmembrane</keyword>
<keyword evidence="1" id="KW-1133">Transmembrane helix</keyword>
<dbReference type="EMBL" id="GEDC01025763">
    <property type="protein sequence ID" value="JAS11535.1"/>
    <property type="molecule type" value="Transcribed_RNA"/>
</dbReference>